<name>A0A6J4LQV3_9BACT</name>
<sequence>SPPPRPPRRSCPRRTRGAPRGCAAPRRCWWPASSPRPRWP</sequence>
<accession>A0A6J4LQV3</accession>
<feature type="region of interest" description="Disordered" evidence="1">
    <location>
        <begin position="1"/>
        <end position="22"/>
    </location>
</feature>
<evidence type="ECO:0000313" key="2">
    <source>
        <dbReference type="EMBL" id="CAA9339057.1"/>
    </source>
</evidence>
<evidence type="ECO:0000256" key="1">
    <source>
        <dbReference type="SAM" id="MobiDB-lite"/>
    </source>
</evidence>
<protein>
    <submittedName>
        <fullName evidence="2">Uncharacterized protein</fullName>
    </submittedName>
</protein>
<reference evidence="2" key="1">
    <citation type="submission" date="2020-02" db="EMBL/GenBank/DDBJ databases">
        <authorList>
            <person name="Meier V. D."/>
        </authorList>
    </citation>
    <scope>NUCLEOTIDE SEQUENCE</scope>
    <source>
        <strain evidence="2">AVDCRST_MAG89</strain>
    </source>
</reference>
<dbReference type="AlphaFoldDB" id="A0A6J4LQV3"/>
<feature type="non-terminal residue" evidence="2">
    <location>
        <position position="1"/>
    </location>
</feature>
<feature type="non-terminal residue" evidence="2">
    <location>
        <position position="40"/>
    </location>
</feature>
<feature type="compositionally biased region" description="Basic residues" evidence="1">
    <location>
        <begin position="1"/>
        <end position="17"/>
    </location>
</feature>
<proteinExistence type="predicted"/>
<dbReference type="EMBL" id="CADCTV010000528">
    <property type="protein sequence ID" value="CAA9339057.1"/>
    <property type="molecule type" value="Genomic_DNA"/>
</dbReference>
<organism evidence="2">
    <name type="scientific">uncultured Gemmatimonadota bacterium</name>
    <dbReference type="NCBI Taxonomy" id="203437"/>
    <lineage>
        <taxon>Bacteria</taxon>
        <taxon>Pseudomonadati</taxon>
        <taxon>Gemmatimonadota</taxon>
        <taxon>environmental samples</taxon>
    </lineage>
</organism>
<gene>
    <name evidence="2" type="ORF">AVDCRST_MAG89-2534</name>
</gene>